<dbReference type="Proteomes" id="UP000887013">
    <property type="component" value="Unassembled WGS sequence"/>
</dbReference>
<comment type="caution">
    <text evidence="1">The sequence shown here is derived from an EMBL/GenBank/DDBJ whole genome shotgun (WGS) entry which is preliminary data.</text>
</comment>
<proteinExistence type="predicted"/>
<name>A0A8X6N732_NEPPI</name>
<evidence type="ECO:0000313" key="2">
    <source>
        <dbReference type="Proteomes" id="UP000887013"/>
    </source>
</evidence>
<dbReference type="AlphaFoldDB" id="A0A8X6N732"/>
<keyword evidence="2" id="KW-1185">Reference proteome</keyword>
<protein>
    <submittedName>
        <fullName evidence="1">Uncharacterized protein</fullName>
    </submittedName>
</protein>
<organism evidence="1 2">
    <name type="scientific">Nephila pilipes</name>
    <name type="common">Giant wood spider</name>
    <name type="synonym">Nephila maculata</name>
    <dbReference type="NCBI Taxonomy" id="299642"/>
    <lineage>
        <taxon>Eukaryota</taxon>
        <taxon>Metazoa</taxon>
        <taxon>Ecdysozoa</taxon>
        <taxon>Arthropoda</taxon>
        <taxon>Chelicerata</taxon>
        <taxon>Arachnida</taxon>
        <taxon>Araneae</taxon>
        <taxon>Araneomorphae</taxon>
        <taxon>Entelegynae</taxon>
        <taxon>Araneoidea</taxon>
        <taxon>Nephilidae</taxon>
        <taxon>Nephila</taxon>
    </lineage>
</organism>
<reference evidence="1" key="1">
    <citation type="submission" date="2020-08" db="EMBL/GenBank/DDBJ databases">
        <title>Multicomponent nature underlies the extraordinary mechanical properties of spider dragline silk.</title>
        <authorList>
            <person name="Kono N."/>
            <person name="Nakamura H."/>
            <person name="Mori M."/>
            <person name="Yoshida Y."/>
            <person name="Ohtoshi R."/>
            <person name="Malay A.D."/>
            <person name="Moran D.A.P."/>
            <person name="Tomita M."/>
            <person name="Numata K."/>
            <person name="Arakawa K."/>
        </authorList>
    </citation>
    <scope>NUCLEOTIDE SEQUENCE</scope>
</reference>
<evidence type="ECO:0000313" key="1">
    <source>
        <dbReference type="EMBL" id="GFS97419.1"/>
    </source>
</evidence>
<sequence length="115" mass="13000">MLQFKVCRSRGAVFSVDGSISLGDMAGLFIVLSQLERKHRCSRTGNQFGGLGEPNIAHCEPCRNNMWIYWRVIDRGFEFSGRWVGGLFLDFKHPLRLHFAGGLQTPVLWGFGLKV</sequence>
<gene>
    <name evidence="1" type="ORF">NPIL_492301</name>
</gene>
<dbReference type="EMBL" id="BMAW01054670">
    <property type="protein sequence ID" value="GFS97419.1"/>
    <property type="molecule type" value="Genomic_DNA"/>
</dbReference>
<accession>A0A8X6N732</accession>